<dbReference type="Pfam" id="PF03732">
    <property type="entry name" value="Retrotrans_gag"/>
    <property type="match status" value="1"/>
</dbReference>
<dbReference type="Proteomes" id="UP000288805">
    <property type="component" value="Unassembled WGS sequence"/>
</dbReference>
<dbReference type="PANTHER" id="PTHR33223">
    <property type="entry name" value="CCHC-TYPE DOMAIN-CONTAINING PROTEIN"/>
    <property type="match status" value="1"/>
</dbReference>
<gene>
    <name evidence="3" type="ORF">CK203_071603</name>
</gene>
<feature type="domain" description="Retrotransposon gag" evidence="2">
    <location>
        <begin position="135"/>
        <end position="225"/>
    </location>
</feature>
<dbReference type="EMBL" id="QGNW01001124">
    <property type="protein sequence ID" value="RVW54827.1"/>
    <property type="molecule type" value="Genomic_DNA"/>
</dbReference>
<name>A0A438F484_VITVI</name>
<evidence type="ECO:0000256" key="1">
    <source>
        <dbReference type="SAM" id="MobiDB-lite"/>
    </source>
</evidence>
<feature type="region of interest" description="Disordered" evidence="1">
    <location>
        <begin position="268"/>
        <end position="292"/>
    </location>
</feature>
<accession>A0A438F484</accession>
<evidence type="ECO:0000259" key="2">
    <source>
        <dbReference type="Pfam" id="PF03732"/>
    </source>
</evidence>
<sequence>MDTQQSRYVVLEDTPSDLVTPPVLPVQMPATPTSHTTSHDQAAVTPPIVTPVTIIEDPRSRMDRLERRIRQMRDPNEMISWDDPDDVPVATLLVGFRMPDIERYTGVGCPRIHLRHYSTVMKALGLDEAQLLTWFPLSLSGTTQRWYASLESSRRRTWEDLAQEFLRQYSSVLIRALHVESLSCLDRDQMSLFSSFISRWREKAAEMIERPTERDQMSMFLRSLHPKFARHLIGVPFQDFRSLVQALFDVDDGISRGLWSDIIPSSDTEGKRVVGSSRSYGDHRHPHPVQQYPSVHPHTFTVRPSFQFQRPQTSIPRHEQSRPHRRRQRTYSDLGMLLDRVFERLRSTGVLVPLAPRPLPSTLPPRFHAHEFCAFHKMAGHRTDYCASLRHTIQDLIDSGAVSFPISTTDTHLGPDMSTDSFPA</sequence>
<proteinExistence type="predicted"/>
<comment type="caution">
    <text evidence="3">The sequence shown here is derived from an EMBL/GenBank/DDBJ whole genome shotgun (WGS) entry which is preliminary data.</text>
</comment>
<organism evidence="3 4">
    <name type="scientific">Vitis vinifera</name>
    <name type="common">Grape</name>
    <dbReference type="NCBI Taxonomy" id="29760"/>
    <lineage>
        <taxon>Eukaryota</taxon>
        <taxon>Viridiplantae</taxon>
        <taxon>Streptophyta</taxon>
        <taxon>Embryophyta</taxon>
        <taxon>Tracheophyta</taxon>
        <taxon>Spermatophyta</taxon>
        <taxon>Magnoliopsida</taxon>
        <taxon>eudicotyledons</taxon>
        <taxon>Gunneridae</taxon>
        <taxon>Pentapetalae</taxon>
        <taxon>rosids</taxon>
        <taxon>Vitales</taxon>
        <taxon>Vitaceae</taxon>
        <taxon>Viteae</taxon>
        <taxon>Vitis</taxon>
    </lineage>
</organism>
<reference evidence="3 4" key="1">
    <citation type="journal article" date="2018" name="PLoS Genet.">
        <title>Population sequencing reveals clonal diversity and ancestral inbreeding in the grapevine cultivar Chardonnay.</title>
        <authorList>
            <person name="Roach M.J."/>
            <person name="Johnson D.L."/>
            <person name="Bohlmann J."/>
            <person name="van Vuuren H.J."/>
            <person name="Jones S.J."/>
            <person name="Pretorius I.S."/>
            <person name="Schmidt S.A."/>
            <person name="Borneman A.R."/>
        </authorList>
    </citation>
    <scope>NUCLEOTIDE SEQUENCE [LARGE SCALE GENOMIC DNA]</scope>
    <source>
        <strain evidence="4">cv. Chardonnay</strain>
        <tissue evidence="3">Leaf</tissue>
    </source>
</reference>
<evidence type="ECO:0000313" key="3">
    <source>
        <dbReference type="EMBL" id="RVW54827.1"/>
    </source>
</evidence>
<dbReference type="InterPro" id="IPR005162">
    <property type="entry name" value="Retrotrans_gag_dom"/>
</dbReference>
<dbReference type="PANTHER" id="PTHR33223:SF8">
    <property type="entry name" value="OS04G0172440 PROTEIN"/>
    <property type="match status" value="1"/>
</dbReference>
<evidence type="ECO:0000313" key="4">
    <source>
        <dbReference type="Proteomes" id="UP000288805"/>
    </source>
</evidence>
<protein>
    <recommendedName>
        <fullName evidence="2">Retrotransposon gag domain-containing protein</fullName>
    </recommendedName>
</protein>
<feature type="region of interest" description="Disordered" evidence="1">
    <location>
        <begin position="308"/>
        <end position="329"/>
    </location>
</feature>
<dbReference type="AlphaFoldDB" id="A0A438F484"/>